<dbReference type="PANTHER" id="PTHR22881:SF42">
    <property type="entry name" value="DNA-BINDING BROMODOMAIN-CONTAINING PROTEIN"/>
    <property type="match status" value="1"/>
</dbReference>
<evidence type="ECO:0000256" key="2">
    <source>
        <dbReference type="PROSITE-ProRule" id="PRU00035"/>
    </source>
</evidence>
<evidence type="ECO:0000313" key="5">
    <source>
        <dbReference type="EMBL" id="GFZ12528.1"/>
    </source>
</evidence>
<feature type="compositionally biased region" description="Basic and acidic residues" evidence="3">
    <location>
        <begin position="100"/>
        <end position="109"/>
    </location>
</feature>
<dbReference type="EMBL" id="BJWL01000023">
    <property type="protein sequence ID" value="GFZ12528.1"/>
    <property type="molecule type" value="Genomic_DNA"/>
</dbReference>
<sequence>MSHIVKRKKKGRPSKADLARRAAAAAETQESDDRGGGRRIRRRNGRYNFDIDDLIDEEDEENEQRREKKLKLLLKDGSESATSRTRRVLHAPAASGSSPEHGDGDEVNKRKAGSKVAEVAYSVPETPSDPQQGLSLPGKKLLDLILDKLQKKDTYGVYAELVDPEELPDYHDVIEHPMDFATVRKKLRNGSSVEILDIPMQYPDEAPTFDGRPDSKAFIDWVREMNRFFDWHKLSDDRKVRFAKLKLISRAKFFWQSTDAQRRKPIIDGTEMNRSLE</sequence>
<dbReference type="InterPro" id="IPR001487">
    <property type="entry name" value="Bromodomain"/>
</dbReference>
<dbReference type="AlphaFoldDB" id="A0A7J0GP60"/>
<feature type="domain" description="Bromo" evidence="4">
    <location>
        <begin position="150"/>
        <end position="209"/>
    </location>
</feature>
<organism evidence="5 6">
    <name type="scientific">Actinidia rufa</name>
    <dbReference type="NCBI Taxonomy" id="165716"/>
    <lineage>
        <taxon>Eukaryota</taxon>
        <taxon>Viridiplantae</taxon>
        <taxon>Streptophyta</taxon>
        <taxon>Embryophyta</taxon>
        <taxon>Tracheophyta</taxon>
        <taxon>Spermatophyta</taxon>
        <taxon>Magnoliopsida</taxon>
        <taxon>eudicotyledons</taxon>
        <taxon>Gunneridae</taxon>
        <taxon>Pentapetalae</taxon>
        <taxon>asterids</taxon>
        <taxon>Ericales</taxon>
        <taxon>Actinidiaceae</taxon>
        <taxon>Actinidia</taxon>
    </lineage>
</organism>
<keyword evidence="6" id="KW-1185">Reference proteome</keyword>
<evidence type="ECO:0000256" key="1">
    <source>
        <dbReference type="ARBA" id="ARBA00023117"/>
    </source>
</evidence>
<proteinExistence type="predicted"/>
<dbReference type="OrthoDB" id="21449at2759"/>
<feature type="compositionally biased region" description="Basic residues" evidence="3">
    <location>
        <begin position="1"/>
        <end position="13"/>
    </location>
</feature>
<dbReference type="PANTHER" id="PTHR22881">
    <property type="entry name" value="BROMODOMAIN CONTAINING PROTEIN"/>
    <property type="match status" value="1"/>
</dbReference>
<dbReference type="Pfam" id="PF00439">
    <property type="entry name" value="Bromodomain"/>
    <property type="match status" value="1"/>
</dbReference>
<dbReference type="PROSITE" id="PS50014">
    <property type="entry name" value="BROMODOMAIN_2"/>
    <property type="match status" value="1"/>
</dbReference>
<reference evidence="5 6" key="1">
    <citation type="submission" date="2019-07" db="EMBL/GenBank/DDBJ databases">
        <title>De Novo Assembly of kiwifruit Actinidia rufa.</title>
        <authorList>
            <person name="Sugita-Konishi S."/>
            <person name="Sato K."/>
            <person name="Mori E."/>
            <person name="Abe Y."/>
            <person name="Kisaki G."/>
            <person name="Hamano K."/>
            <person name="Suezawa K."/>
            <person name="Otani M."/>
            <person name="Fukuda T."/>
            <person name="Manabe T."/>
            <person name="Gomi K."/>
            <person name="Tabuchi M."/>
            <person name="Akimitsu K."/>
            <person name="Kataoka I."/>
        </authorList>
    </citation>
    <scope>NUCLEOTIDE SEQUENCE [LARGE SCALE GENOMIC DNA]</scope>
    <source>
        <strain evidence="6">cv. Fuchu</strain>
    </source>
</reference>
<evidence type="ECO:0000313" key="6">
    <source>
        <dbReference type="Proteomes" id="UP000585474"/>
    </source>
</evidence>
<keyword evidence="5" id="KW-0238">DNA-binding</keyword>
<dbReference type="InterPro" id="IPR051831">
    <property type="entry name" value="Bromodomain_contain_prot"/>
</dbReference>
<dbReference type="GO" id="GO:0003677">
    <property type="term" value="F:DNA binding"/>
    <property type="evidence" value="ECO:0007669"/>
    <property type="project" value="UniProtKB-KW"/>
</dbReference>
<feature type="compositionally biased region" description="Acidic residues" evidence="3">
    <location>
        <begin position="50"/>
        <end position="62"/>
    </location>
</feature>
<protein>
    <submittedName>
        <fullName evidence="5">DNA-binding bromodomain-containing protein</fullName>
    </submittedName>
</protein>
<evidence type="ECO:0000259" key="4">
    <source>
        <dbReference type="PROSITE" id="PS50014"/>
    </source>
</evidence>
<comment type="caution">
    <text evidence="5">The sequence shown here is derived from an EMBL/GenBank/DDBJ whole genome shotgun (WGS) entry which is preliminary data.</text>
</comment>
<dbReference type="SMART" id="SM00297">
    <property type="entry name" value="BROMO"/>
    <property type="match status" value="1"/>
</dbReference>
<dbReference type="InterPro" id="IPR036427">
    <property type="entry name" value="Bromodomain-like_sf"/>
</dbReference>
<gene>
    <name evidence="5" type="ORF">Acr_23g0009130</name>
</gene>
<keyword evidence="1 2" id="KW-0103">Bromodomain</keyword>
<dbReference type="CDD" id="cd04369">
    <property type="entry name" value="Bromodomain"/>
    <property type="match status" value="1"/>
</dbReference>
<accession>A0A7J0GP60</accession>
<feature type="region of interest" description="Disordered" evidence="3">
    <location>
        <begin position="1"/>
        <end position="117"/>
    </location>
</feature>
<evidence type="ECO:0000256" key="3">
    <source>
        <dbReference type="SAM" id="MobiDB-lite"/>
    </source>
</evidence>
<name>A0A7J0GP60_9ERIC</name>
<dbReference type="Proteomes" id="UP000585474">
    <property type="component" value="Unassembled WGS sequence"/>
</dbReference>
<dbReference type="SUPFAM" id="SSF47370">
    <property type="entry name" value="Bromodomain"/>
    <property type="match status" value="1"/>
</dbReference>
<dbReference type="Gene3D" id="1.20.920.10">
    <property type="entry name" value="Bromodomain-like"/>
    <property type="match status" value="1"/>
</dbReference>